<dbReference type="AlphaFoldDB" id="A0AAN5CYU9"/>
<evidence type="ECO:0008006" key="5">
    <source>
        <dbReference type="Google" id="ProtNLM"/>
    </source>
</evidence>
<evidence type="ECO:0000313" key="4">
    <source>
        <dbReference type="Proteomes" id="UP001328107"/>
    </source>
</evidence>
<accession>A0AAN5CYU9</accession>
<feature type="transmembrane region" description="Helical" evidence="1">
    <location>
        <begin position="57"/>
        <end position="81"/>
    </location>
</feature>
<feature type="signal peptide" evidence="2">
    <location>
        <begin position="1"/>
        <end position="15"/>
    </location>
</feature>
<keyword evidence="2" id="KW-0732">Signal</keyword>
<sequence length="102" mass="11529">LYLIHFFVFLGSCFAADSTRAGKRIMQLIFIPFVAFLSGELIILLFYRVFATRAKGFVVILILMLFVGFGTSIANFIFISINRETFEVFPHQIICPVLTALA</sequence>
<feature type="non-terminal residue" evidence="3">
    <location>
        <position position="1"/>
    </location>
</feature>
<organism evidence="3 4">
    <name type="scientific">Pristionchus mayeri</name>
    <dbReference type="NCBI Taxonomy" id="1317129"/>
    <lineage>
        <taxon>Eukaryota</taxon>
        <taxon>Metazoa</taxon>
        <taxon>Ecdysozoa</taxon>
        <taxon>Nematoda</taxon>
        <taxon>Chromadorea</taxon>
        <taxon>Rhabditida</taxon>
        <taxon>Rhabditina</taxon>
        <taxon>Diplogasteromorpha</taxon>
        <taxon>Diplogasteroidea</taxon>
        <taxon>Neodiplogasteridae</taxon>
        <taxon>Pristionchus</taxon>
    </lineage>
</organism>
<keyword evidence="4" id="KW-1185">Reference proteome</keyword>
<dbReference type="Proteomes" id="UP001328107">
    <property type="component" value="Unassembled WGS sequence"/>
</dbReference>
<gene>
    <name evidence="3" type="ORF">PMAYCL1PPCAC_22762</name>
</gene>
<keyword evidence="1" id="KW-0812">Transmembrane</keyword>
<keyword evidence="1" id="KW-1133">Transmembrane helix</keyword>
<evidence type="ECO:0000256" key="2">
    <source>
        <dbReference type="SAM" id="SignalP"/>
    </source>
</evidence>
<feature type="transmembrane region" description="Helical" evidence="1">
    <location>
        <begin position="25"/>
        <end position="50"/>
    </location>
</feature>
<evidence type="ECO:0000313" key="3">
    <source>
        <dbReference type="EMBL" id="GMR52567.1"/>
    </source>
</evidence>
<keyword evidence="1" id="KW-0472">Membrane</keyword>
<protein>
    <recommendedName>
        <fullName evidence="5">G protein-coupled receptor</fullName>
    </recommendedName>
</protein>
<comment type="caution">
    <text evidence="3">The sequence shown here is derived from an EMBL/GenBank/DDBJ whole genome shotgun (WGS) entry which is preliminary data.</text>
</comment>
<feature type="non-terminal residue" evidence="3">
    <location>
        <position position="102"/>
    </location>
</feature>
<dbReference type="EMBL" id="BTRK01000005">
    <property type="protein sequence ID" value="GMR52567.1"/>
    <property type="molecule type" value="Genomic_DNA"/>
</dbReference>
<feature type="chain" id="PRO_5042923607" description="G protein-coupled receptor" evidence="2">
    <location>
        <begin position="16"/>
        <end position="102"/>
    </location>
</feature>
<evidence type="ECO:0000256" key="1">
    <source>
        <dbReference type="SAM" id="Phobius"/>
    </source>
</evidence>
<reference evidence="4" key="1">
    <citation type="submission" date="2022-10" db="EMBL/GenBank/DDBJ databases">
        <title>Genome assembly of Pristionchus species.</title>
        <authorList>
            <person name="Yoshida K."/>
            <person name="Sommer R.J."/>
        </authorList>
    </citation>
    <scope>NUCLEOTIDE SEQUENCE [LARGE SCALE GENOMIC DNA]</scope>
    <source>
        <strain evidence="4">RS5460</strain>
    </source>
</reference>
<proteinExistence type="predicted"/>
<name>A0AAN5CYU9_9BILA</name>